<dbReference type="PATRIC" id="fig|455.5.peg.522"/>
<dbReference type="InterPro" id="IPR006076">
    <property type="entry name" value="FAD-dep_OxRdtase"/>
</dbReference>
<dbReference type="PANTHER" id="PTHR13847:SF274">
    <property type="entry name" value="RIESKE 2FE-2S IRON-SULFUR PROTEIN YHFW-RELATED"/>
    <property type="match status" value="1"/>
</dbReference>
<dbReference type="GO" id="GO:0005737">
    <property type="term" value="C:cytoplasm"/>
    <property type="evidence" value="ECO:0007669"/>
    <property type="project" value="TreeGrafter"/>
</dbReference>
<gene>
    <name evidence="9" type="primary">puuB</name>
    <name evidence="10" type="ORF">A8135_13430</name>
    <name evidence="9" type="ORF">Ljam_0494</name>
</gene>
<evidence type="ECO:0000259" key="8">
    <source>
        <dbReference type="PROSITE" id="PS51296"/>
    </source>
</evidence>
<dbReference type="InterPro" id="IPR017941">
    <property type="entry name" value="Rieske_2Fe-2S"/>
</dbReference>
<dbReference type="OrthoDB" id="311718at2"/>
<proteinExistence type="predicted"/>
<dbReference type="CDD" id="cd03477">
    <property type="entry name" value="Rieske_YhfW_C"/>
    <property type="match status" value="1"/>
</dbReference>
<evidence type="ECO:0000313" key="12">
    <source>
        <dbReference type="Proteomes" id="UP000093336"/>
    </source>
</evidence>
<evidence type="ECO:0000256" key="1">
    <source>
        <dbReference type="ARBA" id="ARBA00022714"/>
    </source>
</evidence>
<dbReference type="Gene3D" id="3.30.9.10">
    <property type="entry name" value="D-Amino Acid Oxidase, subunit A, domain 2"/>
    <property type="match status" value="1"/>
</dbReference>
<keyword evidence="4" id="KW-0408">Iron</keyword>
<dbReference type="EC" id="1.4.3.-" evidence="9"/>
<evidence type="ECO:0000256" key="3">
    <source>
        <dbReference type="ARBA" id="ARBA00023002"/>
    </source>
</evidence>
<dbReference type="GO" id="GO:0051537">
    <property type="term" value="F:2 iron, 2 sulfur cluster binding"/>
    <property type="evidence" value="ECO:0007669"/>
    <property type="project" value="UniProtKB-KW"/>
</dbReference>
<evidence type="ECO:0000256" key="6">
    <source>
        <dbReference type="ARBA" id="ARBA00023157"/>
    </source>
</evidence>
<organism evidence="9 11">
    <name type="scientific">Legionella jamestowniensis</name>
    <dbReference type="NCBI Taxonomy" id="455"/>
    <lineage>
        <taxon>Bacteria</taxon>
        <taxon>Pseudomonadati</taxon>
        <taxon>Pseudomonadota</taxon>
        <taxon>Gammaproteobacteria</taxon>
        <taxon>Legionellales</taxon>
        <taxon>Legionellaceae</taxon>
        <taxon>Legionella</taxon>
    </lineage>
</organism>
<dbReference type="RefSeq" id="WP_058448553.1">
    <property type="nucleotide sequence ID" value="NZ_CAAAJF010000004.1"/>
</dbReference>
<keyword evidence="6" id="KW-1015">Disulfide bond</keyword>
<comment type="caution">
    <text evidence="9">The sequence shown here is derived from an EMBL/GenBank/DDBJ whole genome shotgun (WGS) entry which is preliminary data.</text>
</comment>
<dbReference type="STRING" id="455.Ljam_0494"/>
<evidence type="ECO:0000256" key="4">
    <source>
        <dbReference type="ARBA" id="ARBA00023004"/>
    </source>
</evidence>
<dbReference type="SUPFAM" id="SSF50022">
    <property type="entry name" value="ISP domain"/>
    <property type="match status" value="1"/>
</dbReference>
<dbReference type="FunFam" id="2.102.10.10:FF:000014">
    <property type="entry name" value="Oxidoreductase, FAD dependent"/>
    <property type="match status" value="1"/>
</dbReference>
<dbReference type="SUPFAM" id="SSF51905">
    <property type="entry name" value="FAD/NAD(P)-binding domain"/>
    <property type="match status" value="1"/>
</dbReference>
<dbReference type="GO" id="GO:0016491">
    <property type="term" value="F:oxidoreductase activity"/>
    <property type="evidence" value="ECO:0007669"/>
    <property type="project" value="UniProtKB-KW"/>
</dbReference>
<evidence type="ECO:0000256" key="7">
    <source>
        <dbReference type="SAM" id="Phobius"/>
    </source>
</evidence>
<dbReference type="Proteomes" id="UP000054715">
    <property type="component" value="Unassembled WGS sequence"/>
</dbReference>
<dbReference type="Proteomes" id="UP000093336">
    <property type="component" value="Unassembled WGS sequence"/>
</dbReference>
<evidence type="ECO:0000256" key="5">
    <source>
        <dbReference type="ARBA" id="ARBA00023014"/>
    </source>
</evidence>
<evidence type="ECO:0000313" key="11">
    <source>
        <dbReference type="Proteomes" id="UP000054715"/>
    </source>
</evidence>
<dbReference type="Gene3D" id="2.102.10.10">
    <property type="entry name" value="Rieske [2Fe-2S] iron-sulphur domain"/>
    <property type="match status" value="1"/>
</dbReference>
<evidence type="ECO:0000313" key="9">
    <source>
        <dbReference type="EMBL" id="KTD11300.1"/>
    </source>
</evidence>
<feature type="transmembrane region" description="Helical" evidence="7">
    <location>
        <begin position="353"/>
        <end position="374"/>
    </location>
</feature>
<accession>A0A0W0UTW3</accession>
<dbReference type="EMBL" id="LYOZ01000017">
    <property type="protein sequence ID" value="OCH98153.1"/>
    <property type="molecule type" value="Genomic_DNA"/>
</dbReference>
<reference evidence="9 11" key="1">
    <citation type="submission" date="2015-11" db="EMBL/GenBank/DDBJ databases">
        <title>Genomic analysis of 38 Legionella species identifies large and diverse effector repertoires.</title>
        <authorList>
            <person name="Burstein D."/>
            <person name="Amaro F."/>
            <person name="Zusman T."/>
            <person name="Lifshitz Z."/>
            <person name="Cohen O."/>
            <person name="Gilbert J.A."/>
            <person name="Pupko T."/>
            <person name="Shuman H.A."/>
            <person name="Segal G."/>
        </authorList>
    </citation>
    <scope>NUCLEOTIDE SEQUENCE [LARGE SCALE GENOMIC DNA]</scope>
    <source>
        <strain evidence="9 11">JA-26-G1-E2</strain>
    </source>
</reference>
<dbReference type="PRINTS" id="PR00162">
    <property type="entry name" value="RIESKE"/>
</dbReference>
<keyword evidence="1" id="KW-0001">2Fe-2S</keyword>
<dbReference type="GO" id="GO:0046872">
    <property type="term" value="F:metal ion binding"/>
    <property type="evidence" value="ECO:0007669"/>
    <property type="project" value="UniProtKB-KW"/>
</dbReference>
<dbReference type="GO" id="GO:0016020">
    <property type="term" value="C:membrane"/>
    <property type="evidence" value="ECO:0007669"/>
    <property type="project" value="InterPro"/>
</dbReference>
<protein>
    <submittedName>
        <fullName evidence="9">Gamma-glutamylputrescine oxidoreductase</fullName>
        <ecNumber evidence="9">1.4.3.-</ecNumber>
    </submittedName>
</protein>
<keyword evidence="5" id="KW-0411">Iron-sulfur</keyword>
<keyword evidence="7" id="KW-1133">Transmembrane helix</keyword>
<name>A0A0W0UTW3_9GAMM</name>
<reference evidence="10 12" key="2">
    <citation type="submission" date="2016-05" db="EMBL/GenBank/DDBJ databases">
        <authorList>
            <person name="Prochazka B."/>
            <person name="Indra A."/>
            <person name="Hasenberger P."/>
            <person name="Blaschitz M."/>
            <person name="Wagner L."/>
            <person name="Wewalka G."/>
            <person name="Sorschag S."/>
            <person name="Schmid D."/>
            <person name="Ruppitsch W."/>
        </authorList>
    </citation>
    <scope>NUCLEOTIDE SEQUENCE [LARGE SCALE GENOMIC DNA]</scope>
    <source>
        <strain evidence="10 12">974010_12</strain>
    </source>
</reference>
<dbReference type="InterPro" id="IPR038010">
    <property type="entry name" value="YhfW_C"/>
</dbReference>
<dbReference type="InterPro" id="IPR036922">
    <property type="entry name" value="Rieske_2Fe-2S_sf"/>
</dbReference>
<evidence type="ECO:0000256" key="2">
    <source>
        <dbReference type="ARBA" id="ARBA00022723"/>
    </source>
</evidence>
<dbReference type="Pfam" id="PF01266">
    <property type="entry name" value="DAO"/>
    <property type="match status" value="1"/>
</dbReference>
<evidence type="ECO:0000313" key="10">
    <source>
        <dbReference type="EMBL" id="OCH98153.1"/>
    </source>
</evidence>
<keyword evidence="7" id="KW-0472">Membrane</keyword>
<dbReference type="PROSITE" id="PS51296">
    <property type="entry name" value="RIESKE"/>
    <property type="match status" value="1"/>
</dbReference>
<keyword evidence="2" id="KW-0479">Metal-binding</keyword>
<keyword evidence="7" id="KW-0812">Transmembrane</keyword>
<dbReference type="InterPro" id="IPR036188">
    <property type="entry name" value="FAD/NAD-bd_sf"/>
</dbReference>
<dbReference type="InterPro" id="IPR005805">
    <property type="entry name" value="Rieske_Fe-S_prot_C"/>
</dbReference>
<sequence>MKGSSLWEKISSQDTNYPTLSKNTEVDVAIIGGGITGITAAAILLQAGKKVALLEAHRIGGMTTRNSTGNLYIPVQPYYHTIVSNFDLATAKQVADSRQFAIDYIEKNVLHYTIDCQFHRRPWYAYTTSEEKQPLLQKEVETLKQIGVEIDYTSNIPFDLKFKKAAVVPNQARFNPLQYVQALAKVLAEKGCFIFENTQVIGIKETDKCHVLTNQAEISAGEVFMATHTPLDINPTHMFTAPYRSYVVGAYLENGHYPEGHLWKLDSPSPILSTHALKESHPEILLISGNHHKTGQGKDMKKHFSKLESFLRDHFKVSEIAFHWSAQHFPSADKLPYIGLANRSTKNIYMATGYFADGLTYGTLAGLLVAYLILNKTNPFSATYNANRFTPLSSIAFITKENLNVLTQYAKDLPLGIKDNFENLQIGEGKIVEINREKWAVSRDKSSKLQAVSAVCTHMKCIVNWNNAEQTWDCPCHGSRFAPNGEVLEGPATCNLKKKELPGK</sequence>
<dbReference type="EMBL" id="LNYG01000008">
    <property type="protein sequence ID" value="KTD11300.1"/>
    <property type="molecule type" value="Genomic_DNA"/>
</dbReference>
<keyword evidence="3 9" id="KW-0560">Oxidoreductase</keyword>
<dbReference type="Gene3D" id="3.50.50.60">
    <property type="entry name" value="FAD/NAD(P)-binding domain"/>
    <property type="match status" value="1"/>
</dbReference>
<dbReference type="Pfam" id="PF00355">
    <property type="entry name" value="Rieske"/>
    <property type="match status" value="1"/>
</dbReference>
<feature type="domain" description="Rieske" evidence="8">
    <location>
        <begin position="416"/>
        <end position="504"/>
    </location>
</feature>
<dbReference type="AlphaFoldDB" id="A0A0W0UTW3"/>
<keyword evidence="12" id="KW-1185">Reference proteome</keyword>
<dbReference type="PANTHER" id="PTHR13847">
    <property type="entry name" value="SARCOSINE DEHYDROGENASE-RELATED"/>
    <property type="match status" value="1"/>
</dbReference>